<dbReference type="GO" id="GO:0009986">
    <property type="term" value="C:cell surface"/>
    <property type="evidence" value="ECO:0007669"/>
    <property type="project" value="TreeGrafter"/>
</dbReference>
<dbReference type="PRINTS" id="PR01186">
    <property type="entry name" value="INTEGRINB"/>
</dbReference>
<dbReference type="Pfam" id="PF07974">
    <property type="entry name" value="EGF_2"/>
    <property type="match status" value="1"/>
</dbReference>
<dbReference type="GO" id="GO:0005178">
    <property type="term" value="F:integrin binding"/>
    <property type="evidence" value="ECO:0007669"/>
    <property type="project" value="TreeGrafter"/>
</dbReference>
<feature type="transmembrane region" description="Helical" evidence="5">
    <location>
        <begin position="214"/>
        <end position="238"/>
    </location>
</feature>
<dbReference type="GO" id="GO:0016477">
    <property type="term" value="P:cell migration"/>
    <property type="evidence" value="ECO:0007669"/>
    <property type="project" value="TreeGrafter"/>
</dbReference>
<keyword evidence="5" id="KW-0812">Transmembrane</keyword>
<evidence type="ECO:0000256" key="5">
    <source>
        <dbReference type="SAM" id="Phobius"/>
    </source>
</evidence>
<comment type="caution">
    <text evidence="7">The sequence shown here is derived from an EMBL/GenBank/DDBJ whole genome shotgun (WGS) entry which is preliminary data.</text>
</comment>
<evidence type="ECO:0000259" key="6">
    <source>
        <dbReference type="SMART" id="SM01241"/>
    </source>
</evidence>
<dbReference type="PANTHER" id="PTHR10082">
    <property type="entry name" value="INTEGRIN BETA SUBUNIT"/>
    <property type="match status" value="1"/>
</dbReference>
<dbReference type="GO" id="GO:0033627">
    <property type="term" value="P:cell adhesion mediated by integrin"/>
    <property type="evidence" value="ECO:0007669"/>
    <property type="project" value="TreeGrafter"/>
</dbReference>
<dbReference type="PROSITE" id="PS52047">
    <property type="entry name" value="I_EGF_2"/>
    <property type="match status" value="1"/>
</dbReference>
<dbReference type="Pfam" id="PF08725">
    <property type="entry name" value="Integrin_b_cyt"/>
    <property type="match status" value="1"/>
</dbReference>
<accession>A0AAV8WSZ9</accession>
<keyword evidence="1" id="KW-0732">Signal</keyword>
<dbReference type="InterPro" id="IPR015812">
    <property type="entry name" value="Integrin_bsu"/>
</dbReference>
<sequence>MKVVMRTIILIPVDYTAMVLFPQFVIESYGDCKCGRCRCDFPYTGKYCEYACPVNNGSICSGLSQGKCVEGICECKSEFSGEDCSCSKFTGHCKMFEGMSICSGKGDCVCNKCVCSSGYSGQYCELNKNNNTLCEDYRSFVEDATSNGTYSGTKDNSKVLVEAVSDDKRNNICRTTCKTVTYVGNSLCTIDFCYISGQDGTIHLLSTPICYMTAGFRALTTGLIVFGAILLAGLLLILGTKYRIYRLEQAEYRQFENERKNLNELNPIYKDPVTTYRNPMRRKND</sequence>
<name>A0AAV8WSZ9_9CUCU</name>
<evidence type="ECO:0000313" key="8">
    <source>
        <dbReference type="Proteomes" id="UP001162156"/>
    </source>
</evidence>
<keyword evidence="2" id="KW-0677">Repeat</keyword>
<keyword evidence="5" id="KW-1133">Transmembrane helix</keyword>
<reference evidence="7" key="1">
    <citation type="journal article" date="2023" name="Insect Mol. Biol.">
        <title>Genome sequencing provides insights into the evolution of gene families encoding plant cell wall-degrading enzymes in longhorned beetles.</title>
        <authorList>
            <person name="Shin N.R."/>
            <person name="Okamura Y."/>
            <person name="Kirsch R."/>
            <person name="Pauchet Y."/>
        </authorList>
    </citation>
    <scope>NUCLEOTIDE SEQUENCE</scope>
    <source>
        <strain evidence="7">RBIC_L_NR</strain>
    </source>
</reference>
<dbReference type="AlphaFoldDB" id="A0AAV8WSZ9"/>
<evidence type="ECO:0000256" key="4">
    <source>
        <dbReference type="ARBA" id="ARBA00023180"/>
    </source>
</evidence>
<keyword evidence="3" id="KW-1015">Disulfide bond</keyword>
<dbReference type="GO" id="GO:0007229">
    <property type="term" value="P:integrin-mediated signaling pathway"/>
    <property type="evidence" value="ECO:0007669"/>
    <property type="project" value="TreeGrafter"/>
</dbReference>
<dbReference type="PANTHER" id="PTHR10082:SF60">
    <property type="entry name" value="INTEGRIN BETA-PS"/>
    <property type="match status" value="1"/>
</dbReference>
<keyword evidence="8" id="KW-1185">Reference proteome</keyword>
<dbReference type="SMART" id="SM01241">
    <property type="entry name" value="Integrin_b_cyt"/>
    <property type="match status" value="1"/>
</dbReference>
<dbReference type="Gene3D" id="2.170.300.10">
    <property type="entry name" value="Tie2 ligand-binding domain superfamily"/>
    <property type="match status" value="1"/>
</dbReference>
<proteinExistence type="predicted"/>
<evidence type="ECO:0000256" key="2">
    <source>
        <dbReference type="ARBA" id="ARBA00022737"/>
    </source>
</evidence>
<dbReference type="GO" id="GO:0007160">
    <property type="term" value="P:cell-matrix adhesion"/>
    <property type="evidence" value="ECO:0007669"/>
    <property type="project" value="TreeGrafter"/>
</dbReference>
<dbReference type="Gene3D" id="2.10.25.10">
    <property type="entry name" value="Laminin"/>
    <property type="match status" value="1"/>
</dbReference>
<dbReference type="Gene3D" id="1.20.5.100">
    <property type="entry name" value="Cytochrome c1, transmembrane anchor, C-terminal"/>
    <property type="match status" value="1"/>
</dbReference>
<evidence type="ECO:0000256" key="3">
    <source>
        <dbReference type="ARBA" id="ARBA00023157"/>
    </source>
</evidence>
<dbReference type="GO" id="GO:0098609">
    <property type="term" value="P:cell-cell adhesion"/>
    <property type="evidence" value="ECO:0007669"/>
    <property type="project" value="TreeGrafter"/>
</dbReference>
<keyword evidence="4" id="KW-0325">Glycoprotein</keyword>
<dbReference type="InterPro" id="IPR013111">
    <property type="entry name" value="EGF_extracell"/>
</dbReference>
<dbReference type="EMBL" id="JANEYF010004857">
    <property type="protein sequence ID" value="KAJ8929815.1"/>
    <property type="molecule type" value="Genomic_DNA"/>
</dbReference>
<dbReference type="PROSITE" id="PS00243">
    <property type="entry name" value="I_EGF_1"/>
    <property type="match status" value="1"/>
</dbReference>
<protein>
    <recommendedName>
        <fullName evidence="6">Integrin beta subunit cytoplasmic domain-containing protein</fullName>
    </recommendedName>
</protein>
<dbReference type="InterPro" id="IPR014836">
    <property type="entry name" value="Integrin_bsu_cyt_dom"/>
</dbReference>
<dbReference type="GO" id="GO:0005925">
    <property type="term" value="C:focal adhesion"/>
    <property type="evidence" value="ECO:0007669"/>
    <property type="project" value="TreeGrafter"/>
</dbReference>
<organism evidence="7 8">
    <name type="scientific">Rhamnusium bicolor</name>
    <dbReference type="NCBI Taxonomy" id="1586634"/>
    <lineage>
        <taxon>Eukaryota</taxon>
        <taxon>Metazoa</taxon>
        <taxon>Ecdysozoa</taxon>
        <taxon>Arthropoda</taxon>
        <taxon>Hexapoda</taxon>
        <taxon>Insecta</taxon>
        <taxon>Pterygota</taxon>
        <taxon>Neoptera</taxon>
        <taxon>Endopterygota</taxon>
        <taxon>Coleoptera</taxon>
        <taxon>Polyphaga</taxon>
        <taxon>Cucujiformia</taxon>
        <taxon>Chrysomeloidea</taxon>
        <taxon>Cerambycidae</taxon>
        <taxon>Lepturinae</taxon>
        <taxon>Rhagiini</taxon>
        <taxon>Rhamnusium</taxon>
    </lineage>
</organism>
<dbReference type="Proteomes" id="UP001162156">
    <property type="component" value="Unassembled WGS sequence"/>
</dbReference>
<evidence type="ECO:0000313" key="7">
    <source>
        <dbReference type="EMBL" id="KAJ8929815.1"/>
    </source>
</evidence>
<dbReference type="SUPFAM" id="SSF57196">
    <property type="entry name" value="EGF/Laminin"/>
    <property type="match status" value="2"/>
</dbReference>
<dbReference type="InterPro" id="IPR057243">
    <property type="entry name" value="Integrin_I-EGF_CS"/>
</dbReference>
<evidence type="ECO:0000256" key="1">
    <source>
        <dbReference type="ARBA" id="ARBA00022729"/>
    </source>
</evidence>
<dbReference type="GO" id="GO:0008305">
    <property type="term" value="C:integrin complex"/>
    <property type="evidence" value="ECO:0007669"/>
    <property type="project" value="TreeGrafter"/>
</dbReference>
<gene>
    <name evidence="7" type="ORF">NQ314_017412</name>
</gene>
<feature type="domain" description="Integrin beta subunit cytoplasmic" evidence="6">
    <location>
        <begin position="241"/>
        <end position="284"/>
    </location>
</feature>
<keyword evidence="5" id="KW-0472">Membrane</keyword>